<feature type="compositionally biased region" description="Low complexity" evidence="1">
    <location>
        <begin position="119"/>
        <end position="137"/>
    </location>
</feature>
<feature type="compositionally biased region" description="Basic and acidic residues" evidence="1">
    <location>
        <begin position="29"/>
        <end position="42"/>
    </location>
</feature>
<protein>
    <submittedName>
        <fullName evidence="2">Uncharacterized protein</fullName>
    </submittedName>
</protein>
<evidence type="ECO:0000256" key="1">
    <source>
        <dbReference type="SAM" id="MobiDB-lite"/>
    </source>
</evidence>
<feature type="region of interest" description="Disordered" evidence="1">
    <location>
        <begin position="285"/>
        <end position="330"/>
    </location>
</feature>
<comment type="caution">
    <text evidence="2">The sequence shown here is derived from an EMBL/GenBank/DDBJ whole genome shotgun (WGS) entry which is preliminary data.</text>
</comment>
<dbReference type="EMBL" id="CAUYUJ010018833">
    <property type="protein sequence ID" value="CAK0886635.1"/>
    <property type="molecule type" value="Genomic_DNA"/>
</dbReference>
<reference evidence="2" key="1">
    <citation type="submission" date="2023-10" db="EMBL/GenBank/DDBJ databases">
        <authorList>
            <person name="Chen Y."/>
            <person name="Shah S."/>
            <person name="Dougan E. K."/>
            <person name="Thang M."/>
            <person name="Chan C."/>
        </authorList>
    </citation>
    <scope>NUCLEOTIDE SEQUENCE [LARGE SCALE GENOMIC DNA]</scope>
</reference>
<feature type="compositionally biased region" description="Basic and acidic residues" evidence="1">
    <location>
        <begin position="90"/>
        <end position="100"/>
    </location>
</feature>
<feature type="region of interest" description="Disordered" evidence="1">
    <location>
        <begin position="211"/>
        <end position="247"/>
    </location>
</feature>
<gene>
    <name evidence="2" type="ORF">PCOR1329_LOCUS67934</name>
</gene>
<evidence type="ECO:0000313" key="2">
    <source>
        <dbReference type="EMBL" id="CAK0886635.1"/>
    </source>
</evidence>
<dbReference type="Proteomes" id="UP001189429">
    <property type="component" value="Unassembled WGS sequence"/>
</dbReference>
<feature type="compositionally biased region" description="Pro residues" evidence="1">
    <location>
        <begin position="109"/>
        <end position="118"/>
    </location>
</feature>
<keyword evidence="3" id="KW-1185">Reference proteome</keyword>
<feature type="compositionally biased region" description="Low complexity" evidence="1">
    <location>
        <begin position="288"/>
        <end position="299"/>
    </location>
</feature>
<proteinExistence type="predicted"/>
<evidence type="ECO:0000313" key="3">
    <source>
        <dbReference type="Proteomes" id="UP001189429"/>
    </source>
</evidence>
<name>A0ABN9WJE9_9DINO</name>
<organism evidence="2 3">
    <name type="scientific">Prorocentrum cordatum</name>
    <dbReference type="NCBI Taxonomy" id="2364126"/>
    <lineage>
        <taxon>Eukaryota</taxon>
        <taxon>Sar</taxon>
        <taxon>Alveolata</taxon>
        <taxon>Dinophyceae</taxon>
        <taxon>Prorocentrales</taxon>
        <taxon>Prorocentraceae</taxon>
        <taxon>Prorocentrum</taxon>
    </lineage>
</organism>
<feature type="region of interest" description="Disordered" evidence="1">
    <location>
        <begin position="29"/>
        <end position="188"/>
    </location>
</feature>
<sequence>MVEDARRVAEKVGIEYRNVEATCRRAEEALFGKSSTEDHDLASEESPSTSASRRSPCGDAGSAEDRADSCPPGQSPSTSPAMASAGARSAEPRRSVKFEELLVAEDSAPSPPAAPTPTPSNGTTPSPPAATAATAAAVSQAGQWPALPAAQKACAPEAPGPWPALPGAQKVDPEADEDGIEHKPSIKNTFVHLREDDAKEADAGAQTCPILHGASWGGKRGSRSRAADAEQAARGTRGSASKCPEDSTKILEDLRTPDMFDATPNKFAWPYTHQGGGVFERTLREQAAETASRRSSLASRRSESQRGSLLQVEEGASTEGSSPDWFQPTPTPFVTDFQLLCA</sequence>
<accession>A0ABN9WJE9</accession>